<dbReference type="Proteomes" id="UP000509510">
    <property type="component" value="Chromosome I"/>
</dbReference>
<dbReference type="GeneID" id="55987523"/>
<dbReference type="InterPro" id="IPR002575">
    <property type="entry name" value="Aminoglycoside_PTrfase"/>
</dbReference>
<evidence type="ECO:0000313" key="2">
    <source>
        <dbReference type="EMBL" id="QKX52935.1"/>
    </source>
</evidence>
<dbReference type="KEGG" id="trg:TRUGW13939_00006"/>
<sequence length="351" mass="39753">MGASDLQYSVDQEIGHFFEKTSTTRIACDTYTKEHLGGDVIPVAVQGVCSYTVYAGPNSEFVAQFRLKSLQLRMETMNLARAIYGHLAPQVTFRGQVGEDTEGKEPLYIYFMSRIRGISYLDFILAHNSQVPENSPGFSFWRKNLIIDIARFFALSWKSPQDVEQAYRDGLHCQYEKELKLLLSTLPDRFHPLIRKSIESLSAILSLPMVLLHKDFGVCNIMVNKESCNLVGVIDWAEAEVAPFGLYLHSHQRLISKVHLKNGWVRYDDYILLEEVFWNTFSEEAGGLSNEIIGIIKSARIVGLLLSRGFTSRLANMPKSVPIRDDESGAYNMRDLDGLLINPATRFTELV</sequence>
<protein>
    <recommendedName>
        <fullName evidence="1">Aminoglycoside phosphotransferase domain-containing protein</fullName>
    </recommendedName>
</protein>
<gene>
    <name evidence="2" type="ORF">TRUGW13939_00006</name>
</gene>
<dbReference type="SUPFAM" id="SSF56112">
    <property type="entry name" value="Protein kinase-like (PK-like)"/>
    <property type="match status" value="1"/>
</dbReference>
<dbReference type="OrthoDB" id="5598852at2759"/>
<name>A0A7H8QHK7_TALRU</name>
<dbReference type="InterPro" id="IPR011009">
    <property type="entry name" value="Kinase-like_dom_sf"/>
</dbReference>
<reference evidence="3" key="1">
    <citation type="submission" date="2020-06" db="EMBL/GenBank/DDBJ databases">
        <title>A chromosome-scale genome assembly of Talaromyces rugulosus W13939.</title>
        <authorList>
            <person name="Wang B."/>
            <person name="Guo L."/>
            <person name="Ye K."/>
            <person name="Wang L."/>
        </authorList>
    </citation>
    <scope>NUCLEOTIDE SEQUENCE [LARGE SCALE GENOMIC DNA]</scope>
    <source>
        <strain evidence="3">W13939</strain>
    </source>
</reference>
<dbReference type="AlphaFoldDB" id="A0A7H8QHK7"/>
<evidence type="ECO:0000313" key="3">
    <source>
        <dbReference type="Proteomes" id="UP000509510"/>
    </source>
</evidence>
<dbReference type="RefSeq" id="XP_035339114.1">
    <property type="nucleotide sequence ID" value="XM_035483221.1"/>
</dbReference>
<feature type="domain" description="Aminoglycoside phosphotransferase" evidence="1">
    <location>
        <begin position="78"/>
        <end position="244"/>
    </location>
</feature>
<evidence type="ECO:0000259" key="1">
    <source>
        <dbReference type="Pfam" id="PF01636"/>
    </source>
</evidence>
<keyword evidence="3" id="KW-1185">Reference proteome</keyword>
<organism evidence="2 3">
    <name type="scientific">Talaromyces rugulosus</name>
    <name type="common">Penicillium rugulosum</name>
    <dbReference type="NCBI Taxonomy" id="121627"/>
    <lineage>
        <taxon>Eukaryota</taxon>
        <taxon>Fungi</taxon>
        <taxon>Dikarya</taxon>
        <taxon>Ascomycota</taxon>
        <taxon>Pezizomycotina</taxon>
        <taxon>Eurotiomycetes</taxon>
        <taxon>Eurotiomycetidae</taxon>
        <taxon>Eurotiales</taxon>
        <taxon>Trichocomaceae</taxon>
        <taxon>Talaromyces</taxon>
        <taxon>Talaromyces sect. Islandici</taxon>
    </lineage>
</organism>
<dbReference type="Gene3D" id="3.90.1200.10">
    <property type="match status" value="1"/>
</dbReference>
<dbReference type="Pfam" id="PF01636">
    <property type="entry name" value="APH"/>
    <property type="match status" value="1"/>
</dbReference>
<accession>A0A7H8QHK7</accession>
<dbReference type="EMBL" id="CP055898">
    <property type="protein sequence ID" value="QKX52935.1"/>
    <property type="molecule type" value="Genomic_DNA"/>
</dbReference>
<proteinExistence type="predicted"/>